<sequence>MPFAPSPFIIAFCWALRRRGASALEPVFGEIPSRRHRSWTDLMTFLECGVSIYRSHLYVWPTFGNDIYLFIFRRALPEIHAAREPTNECLTDMISEVDARVVRW</sequence>
<organism evidence="1 2">
    <name type="scientific">Leucogyrophana mollusca</name>
    <dbReference type="NCBI Taxonomy" id="85980"/>
    <lineage>
        <taxon>Eukaryota</taxon>
        <taxon>Fungi</taxon>
        <taxon>Dikarya</taxon>
        <taxon>Basidiomycota</taxon>
        <taxon>Agaricomycotina</taxon>
        <taxon>Agaricomycetes</taxon>
        <taxon>Agaricomycetidae</taxon>
        <taxon>Boletales</taxon>
        <taxon>Boletales incertae sedis</taxon>
        <taxon>Leucogyrophana</taxon>
    </lineage>
</organism>
<protein>
    <submittedName>
        <fullName evidence="1">Uncharacterized protein</fullName>
    </submittedName>
</protein>
<name>A0ACB8BET1_9AGAM</name>
<evidence type="ECO:0000313" key="2">
    <source>
        <dbReference type="Proteomes" id="UP000790709"/>
    </source>
</evidence>
<dbReference type="Proteomes" id="UP000790709">
    <property type="component" value="Unassembled WGS sequence"/>
</dbReference>
<keyword evidence="2" id="KW-1185">Reference proteome</keyword>
<comment type="caution">
    <text evidence="1">The sequence shown here is derived from an EMBL/GenBank/DDBJ whole genome shotgun (WGS) entry which is preliminary data.</text>
</comment>
<evidence type="ECO:0000313" key="1">
    <source>
        <dbReference type="EMBL" id="KAH7923228.1"/>
    </source>
</evidence>
<accession>A0ACB8BET1</accession>
<reference evidence="1" key="1">
    <citation type="journal article" date="2021" name="New Phytol.">
        <title>Evolutionary innovations through gain and loss of genes in the ectomycorrhizal Boletales.</title>
        <authorList>
            <person name="Wu G."/>
            <person name="Miyauchi S."/>
            <person name="Morin E."/>
            <person name="Kuo A."/>
            <person name="Drula E."/>
            <person name="Varga T."/>
            <person name="Kohler A."/>
            <person name="Feng B."/>
            <person name="Cao Y."/>
            <person name="Lipzen A."/>
            <person name="Daum C."/>
            <person name="Hundley H."/>
            <person name="Pangilinan J."/>
            <person name="Johnson J."/>
            <person name="Barry K."/>
            <person name="LaButti K."/>
            <person name="Ng V."/>
            <person name="Ahrendt S."/>
            <person name="Min B."/>
            <person name="Choi I.G."/>
            <person name="Park H."/>
            <person name="Plett J.M."/>
            <person name="Magnuson J."/>
            <person name="Spatafora J.W."/>
            <person name="Nagy L.G."/>
            <person name="Henrissat B."/>
            <person name="Grigoriev I.V."/>
            <person name="Yang Z.L."/>
            <person name="Xu J."/>
            <person name="Martin F.M."/>
        </authorList>
    </citation>
    <scope>NUCLEOTIDE SEQUENCE</scope>
    <source>
        <strain evidence="1">KUC20120723A-06</strain>
    </source>
</reference>
<gene>
    <name evidence="1" type="ORF">BV22DRAFT_1036563</name>
</gene>
<proteinExistence type="predicted"/>
<dbReference type="EMBL" id="MU266458">
    <property type="protein sequence ID" value="KAH7923228.1"/>
    <property type="molecule type" value="Genomic_DNA"/>
</dbReference>